<keyword evidence="2" id="KW-1185">Reference proteome</keyword>
<dbReference type="Proteomes" id="UP000480151">
    <property type="component" value="Unassembled WGS sequence"/>
</dbReference>
<dbReference type="Gene3D" id="1.20.120.330">
    <property type="entry name" value="Nucleotidyltransferases domain 2"/>
    <property type="match status" value="1"/>
</dbReference>
<dbReference type="SUPFAM" id="SSF81593">
    <property type="entry name" value="Nucleotidyltransferase substrate binding subunit/domain"/>
    <property type="match status" value="1"/>
</dbReference>
<protein>
    <recommendedName>
        <fullName evidence="3">HEPN domain-containing protein</fullName>
    </recommendedName>
</protein>
<evidence type="ECO:0000313" key="1">
    <source>
        <dbReference type="EMBL" id="NGM83506.1"/>
    </source>
</evidence>
<dbReference type="EMBL" id="JAAKGU010000005">
    <property type="protein sequence ID" value="NGM83506.1"/>
    <property type="molecule type" value="Genomic_DNA"/>
</dbReference>
<gene>
    <name evidence="1" type="ORF">G5B47_13875</name>
</gene>
<sequence>MTVNEYDLETFEEKYRDALAYHWRAEQFQRANQRYSLVFNVACVALESYLVAMCYLYDSPPLNHNYICLMNALETEVDFPKELNKEIRSLDFIFGICSLDDYFHGTPEPEDADRVLNMCASVRELFDQERIAEVRAAFGEGAAGKTDSPAAG</sequence>
<evidence type="ECO:0008006" key="3">
    <source>
        <dbReference type="Google" id="ProtNLM"/>
    </source>
</evidence>
<organism evidence="1 2">
    <name type="scientific">Paenibacillus apii</name>
    <dbReference type="NCBI Taxonomy" id="1850370"/>
    <lineage>
        <taxon>Bacteria</taxon>
        <taxon>Bacillati</taxon>
        <taxon>Bacillota</taxon>
        <taxon>Bacilli</taxon>
        <taxon>Bacillales</taxon>
        <taxon>Paenibacillaceae</taxon>
        <taxon>Paenibacillus</taxon>
    </lineage>
</organism>
<reference evidence="1 2" key="1">
    <citation type="submission" date="2020-02" db="EMBL/GenBank/DDBJ databases">
        <authorList>
            <person name="Gao J."/>
            <person name="Sun J."/>
        </authorList>
    </citation>
    <scope>NUCLEOTIDE SEQUENCE [LARGE SCALE GENOMIC DNA]</scope>
    <source>
        <strain evidence="1 2">7124</strain>
    </source>
</reference>
<evidence type="ECO:0000313" key="2">
    <source>
        <dbReference type="Proteomes" id="UP000480151"/>
    </source>
</evidence>
<name>A0A6M1PJY2_9BACL</name>
<comment type="caution">
    <text evidence="1">The sequence shown here is derived from an EMBL/GenBank/DDBJ whole genome shotgun (WGS) entry which is preliminary data.</text>
</comment>
<accession>A0A6M1PJY2</accession>
<dbReference type="AlphaFoldDB" id="A0A6M1PJY2"/>
<proteinExistence type="predicted"/>